<dbReference type="EMBL" id="VUOA01000023">
    <property type="protein sequence ID" value="KAA2236755.1"/>
    <property type="molecule type" value="Genomic_DNA"/>
</dbReference>
<keyword evidence="3" id="KW-1185">Reference proteome</keyword>
<dbReference type="RefSeq" id="WP_149818323.1">
    <property type="nucleotide sequence ID" value="NZ_VUOA01000023.1"/>
</dbReference>
<evidence type="ECO:0008006" key="4">
    <source>
        <dbReference type="Google" id="ProtNLM"/>
    </source>
</evidence>
<reference evidence="2 3" key="1">
    <citation type="submission" date="2019-09" db="EMBL/GenBank/DDBJ databases">
        <title>Salinarimonas rosea gen. nov., sp. nov., a new member of the a-2 subgroup of the Proteobacteria.</title>
        <authorList>
            <person name="Liu J."/>
        </authorList>
    </citation>
    <scope>NUCLEOTIDE SEQUENCE [LARGE SCALE GENOMIC DNA]</scope>
    <source>
        <strain evidence="2 3">BN140002</strain>
    </source>
</reference>
<accession>A0A5B2VDB2</accession>
<feature type="region of interest" description="Disordered" evidence="1">
    <location>
        <begin position="37"/>
        <end position="66"/>
    </location>
</feature>
<sequence length="66" mass="7681">MSNDNPNYPYTLEIAPCVKPSGHYGWAIRRHGKLLERSDRPYHSENSARERGEAALERQIRASRDR</sequence>
<gene>
    <name evidence="2" type="ORF">F0L46_13380</name>
</gene>
<evidence type="ECO:0000313" key="3">
    <source>
        <dbReference type="Proteomes" id="UP000323142"/>
    </source>
</evidence>
<organism evidence="2 3">
    <name type="scientific">Salinarimonas soli</name>
    <dbReference type="NCBI Taxonomy" id="1638099"/>
    <lineage>
        <taxon>Bacteria</taxon>
        <taxon>Pseudomonadati</taxon>
        <taxon>Pseudomonadota</taxon>
        <taxon>Alphaproteobacteria</taxon>
        <taxon>Hyphomicrobiales</taxon>
        <taxon>Salinarimonadaceae</taxon>
        <taxon>Salinarimonas</taxon>
    </lineage>
</organism>
<evidence type="ECO:0000256" key="1">
    <source>
        <dbReference type="SAM" id="MobiDB-lite"/>
    </source>
</evidence>
<reference evidence="2 3" key="2">
    <citation type="submission" date="2019-09" db="EMBL/GenBank/DDBJ databases">
        <authorList>
            <person name="Jin C."/>
        </authorList>
    </citation>
    <scope>NUCLEOTIDE SEQUENCE [LARGE SCALE GENOMIC DNA]</scope>
    <source>
        <strain evidence="2 3">BN140002</strain>
    </source>
</reference>
<dbReference type="AlphaFoldDB" id="A0A5B2VDB2"/>
<comment type="caution">
    <text evidence="2">The sequence shown here is derived from an EMBL/GenBank/DDBJ whole genome shotgun (WGS) entry which is preliminary data.</text>
</comment>
<proteinExistence type="predicted"/>
<dbReference type="Proteomes" id="UP000323142">
    <property type="component" value="Unassembled WGS sequence"/>
</dbReference>
<dbReference type="OrthoDB" id="8236377at2"/>
<evidence type="ECO:0000313" key="2">
    <source>
        <dbReference type="EMBL" id="KAA2236755.1"/>
    </source>
</evidence>
<name>A0A5B2VDB2_9HYPH</name>
<protein>
    <recommendedName>
        <fullName evidence="4">DUF2188 domain-containing protein</fullName>
    </recommendedName>
</protein>